<keyword evidence="2" id="KW-0732">Signal</keyword>
<dbReference type="EMBL" id="CP120733">
    <property type="protein sequence ID" value="WFD09711.1"/>
    <property type="molecule type" value="Genomic_DNA"/>
</dbReference>
<organism evidence="4 5">
    <name type="scientific">Tepidibacter hydrothermalis</name>
    <dbReference type="NCBI Taxonomy" id="3036126"/>
    <lineage>
        <taxon>Bacteria</taxon>
        <taxon>Bacillati</taxon>
        <taxon>Bacillota</taxon>
        <taxon>Clostridia</taxon>
        <taxon>Peptostreptococcales</taxon>
        <taxon>Peptostreptococcaceae</taxon>
        <taxon>Tepidibacter</taxon>
    </lineage>
</organism>
<evidence type="ECO:0000313" key="4">
    <source>
        <dbReference type="EMBL" id="WFD09711.1"/>
    </source>
</evidence>
<dbReference type="Proteomes" id="UP001222800">
    <property type="component" value="Chromosome"/>
</dbReference>
<evidence type="ECO:0000256" key="1">
    <source>
        <dbReference type="ARBA" id="ARBA00008814"/>
    </source>
</evidence>
<dbReference type="InterPro" id="IPR002491">
    <property type="entry name" value="ABC_transptr_periplasmic_BD"/>
</dbReference>
<reference evidence="4 5" key="1">
    <citation type="submission" date="2023-03" db="EMBL/GenBank/DDBJ databases">
        <title>Complete genome sequence of Tepidibacter sp. SWIR-1, isolated from a deep-sea hydrothermal vent.</title>
        <authorList>
            <person name="Li X."/>
        </authorList>
    </citation>
    <scope>NUCLEOTIDE SEQUENCE [LARGE SCALE GENOMIC DNA]</scope>
    <source>
        <strain evidence="4 5">SWIR-1</strain>
    </source>
</reference>
<keyword evidence="5" id="KW-1185">Reference proteome</keyword>
<evidence type="ECO:0000256" key="2">
    <source>
        <dbReference type="SAM" id="SignalP"/>
    </source>
</evidence>
<comment type="similarity">
    <text evidence="1">Belongs to the bacterial solute-binding protein 8 family.</text>
</comment>
<protein>
    <submittedName>
        <fullName evidence="4">ABC transporter substrate-binding protein</fullName>
    </submittedName>
</protein>
<feature type="domain" description="Fe/B12 periplasmic-binding" evidence="3">
    <location>
        <begin position="55"/>
        <end position="317"/>
    </location>
</feature>
<accession>A0ABY8E9U9</accession>
<evidence type="ECO:0000259" key="3">
    <source>
        <dbReference type="PROSITE" id="PS50983"/>
    </source>
</evidence>
<dbReference type="SUPFAM" id="SSF53807">
    <property type="entry name" value="Helical backbone' metal receptor"/>
    <property type="match status" value="1"/>
</dbReference>
<dbReference type="PANTHER" id="PTHR30535:SF34">
    <property type="entry name" value="MOLYBDATE-BINDING PROTEIN MOLA"/>
    <property type="match status" value="1"/>
</dbReference>
<dbReference type="PANTHER" id="PTHR30535">
    <property type="entry name" value="VITAMIN B12-BINDING PROTEIN"/>
    <property type="match status" value="1"/>
</dbReference>
<dbReference type="Gene3D" id="3.40.50.1980">
    <property type="entry name" value="Nitrogenase molybdenum iron protein domain"/>
    <property type="match status" value="2"/>
</dbReference>
<dbReference type="RefSeq" id="WP_277731648.1">
    <property type="nucleotide sequence ID" value="NZ_CP120733.1"/>
</dbReference>
<proteinExistence type="inferred from homology"/>
<feature type="chain" id="PRO_5045780100" evidence="2">
    <location>
        <begin position="22"/>
        <end position="350"/>
    </location>
</feature>
<dbReference type="InterPro" id="IPR050902">
    <property type="entry name" value="ABC_Transporter_SBP"/>
</dbReference>
<name>A0ABY8E9U9_9FIRM</name>
<dbReference type="Pfam" id="PF01497">
    <property type="entry name" value="Peripla_BP_2"/>
    <property type="match status" value="1"/>
</dbReference>
<dbReference type="Gene3D" id="1.20.58.2180">
    <property type="match status" value="1"/>
</dbReference>
<dbReference type="PROSITE" id="PS50983">
    <property type="entry name" value="FE_B12_PBP"/>
    <property type="match status" value="1"/>
</dbReference>
<evidence type="ECO:0000313" key="5">
    <source>
        <dbReference type="Proteomes" id="UP001222800"/>
    </source>
</evidence>
<sequence>MKRLYIFLICMLLMVNLVACASSQEKQASEDLKKETVTFVDDANRKIEIPSKIEKVYCTSSLGAIFLYTLDVDKLAAWNSRLSIDDSEFVNEKLKKLPNEGSLQGKNSANIEEIMKLNPDLILSMGNINEQSISAVEKFQKQSGIPIVLIDGSLEKTAENYIKVGKLLGCEEQASKLSNYCEETIESAKKIADSIPEDEKVTVYYAQGEKGLQTDPVGSLHAQLIDLVGAKNVADFEIKDNHGKTGVSLEQVVKWNPQYILAESNSFDDPVWKQVDAVKNKNVFLIPQKPFNWIDRPSSVNRIIGIKWAQSVLYKEYSDVDLEEETIKFFDLFYHVKISKEQARELLSME</sequence>
<gene>
    <name evidence="4" type="ORF">P4S50_15135</name>
</gene>
<feature type="signal peptide" evidence="2">
    <location>
        <begin position="1"/>
        <end position="21"/>
    </location>
</feature>